<feature type="region of interest" description="Disordered" evidence="4">
    <location>
        <begin position="1"/>
        <end position="91"/>
    </location>
</feature>
<protein>
    <recommendedName>
        <fullName evidence="7">DUF1740-domain-containing protein</fullName>
    </recommendedName>
</protein>
<evidence type="ECO:0000256" key="2">
    <source>
        <dbReference type="ARBA" id="ARBA00009265"/>
    </source>
</evidence>
<dbReference type="PANTHER" id="PTHR13471">
    <property type="entry name" value="TETRATRICOPEPTIDE-LIKE HELICAL"/>
    <property type="match status" value="1"/>
</dbReference>
<accession>A0A1L9RZ80</accession>
<dbReference type="RefSeq" id="XP_040693915.1">
    <property type="nucleotide sequence ID" value="XM_040829973.1"/>
</dbReference>
<dbReference type="OrthoDB" id="297219at2759"/>
<feature type="compositionally biased region" description="Basic residues" evidence="4">
    <location>
        <begin position="52"/>
        <end position="82"/>
    </location>
</feature>
<keyword evidence="6" id="KW-1185">Reference proteome</keyword>
<dbReference type="STRING" id="1073089.A0A1L9RZ80"/>
<reference evidence="6" key="1">
    <citation type="journal article" date="2017" name="Genome Biol.">
        <title>Comparative genomics reveals high biological diversity and specific adaptations in the industrially and medically important fungal genus Aspergillus.</title>
        <authorList>
            <person name="de Vries R.P."/>
            <person name="Riley R."/>
            <person name="Wiebenga A."/>
            <person name="Aguilar-Osorio G."/>
            <person name="Amillis S."/>
            <person name="Uchima C.A."/>
            <person name="Anderluh G."/>
            <person name="Asadollahi M."/>
            <person name="Askin M."/>
            <person name="Barry K."/>
            <person name="Battaglia E."/>
            <person name="Bayram O."/>
            <person name="Benocci T."/>
            <person name="Braus-Stromeyer S.A."/>
            <person name="Caldana C."/>
            <person name="Canovas D."/>
            <person name="Cerqueira G.C."/>
            <person name="Chen F."/>
            <person name="Chen W."/>
            <person name="Choi C."/>
            <person name="Clum A."/>
            <person name="Dos Santos R.A."/>
            <person name="Damasio A.R."/>
            <person name="Diallinas G."/>
            <person name="Emri T."/>
            <person name="Fekete E."/>
            <person name="Flipphi M."/>
            <person name="Freyberg S."/>
            <person name="Gallo A."/>
            <person name="Gournas C."/>
            <person name="Habgood R."/>
            <person name="Hainaut M."/>
            <person name="Harispe M.L."/>
            <person name="Henrissat B."/>
            <person name="Hilden K.S."/>
            <person name="Hope R."/>
            <person name="Hossain A."/>
            <person name="Karabika E."/>
            <person name="Karaffa L."/>
            <person name="Karanyi Z."/>
            <person name="Krasevec N."/>
            <person name="Kuo A."/>
            <person name="Kusch H."/>
            <person name="LaButti K."/>
            <person name="Lagendijk E.L."/>
            <person name="Lapidus A."/>
            <person name="Levasseur A."/>
            <person name="Lindquist E."/>
            <person name="Lipzen A."/>
            <person name="Logrieco A.F."/>
            <person name="MacCabe A."/>
            <person name="Maekelae M.R."/>
            <person name="Malavazi I."/>
            <person name="Melin P."/>
            <person name="Meyer V."/>
            <person name="Mielnichuk N."/>
            <person name="Miskei M."/>
            <person name="Molnar A.P."/>
            <person name="Mule G."/>
            <person name="Ngan C.Y."/>
            <person name="Orejas M."/>
            <person name="Orosz E."/>
            <person name="Ouedraogo J.P."/>
            <person name="Overkamp K.M."/>
            <person name="Park H.-S."/>
            <person name="Perrone G."/>
            <person name="Piumi F."/>
            <person name="Punt P.J."/>
            <person name="Ram A.F."/>
            <person name="Ramon A."/>
            <person name="Rauscher S."/>
            <person name="Record E."/>
            <person name="Riano-Pachon D.M."/>
            <person name="Robert V."/>
            <person name="Roehrig J."/>
            <person name="Ruller R."/>
            <person name="Salamov A."/>
            <person name="Salih N.S."/>
            <person name="Samson R.A."/>
            <person name="Sandor E."/>
            <person name="Sanguinetti M."/>
            <person name="Schuetze T."/>
            <person name="Sepcic K."/>
            <person name="Shelest E."/>
            <person name="Sherlock G."/>
            <person name="Sophianopoulou V."/>
            <person name="Squina F.M."/>
            <person name="Sun H."/>
            <person name="Susca A."/>
            <person name="Todd R.B."/>
            <person name="Tsang A."/>
            <person name="Unkles S.E."/>
            <person name="van de Wiele N."/>
            <person name="van Rossen-Uffink D."/>
            <person name="Oliveira J.V."/>
            <person name="Vesth T.C."/>
            <person name="Visser J."/>
            <person name="Yu J.-H."/>
            <person name="Zhou M."/>
            <person name="Andersen M.R."/>
            <person name="Archer D.B."/>
            <person name="Baker S.E."/>
            <person name="Benoit I."/>
            <person name="Brakhage A.A."/>
            <person name="Braus G.H."/>
            <person name="Fischer R."/>
            <person name="Frisvad J.C."/>
            <person name="Goldman G.H."/>
            <person name="Houbraken J."/>
            <person name="Oakley B."/>
            <person name="Pocsi I."/>
            <person name="Scazzocchio C."/>
            <person name="Seiboth B."/>
            <person name="vanKuyk P.A."/>
            <person name="Wortman J."/>
            <person name="Dyer P.S."/>
            <person name="Grigoriev I.V."/>
        </authorList>
    </citation>
    <scope>NUCLEOTIDE SEQUENCE [LARGE SCALE GENOMIC DNA]</scope>
    <source>
        <strain evidence="6">DTO 134E9</strain>
    </source>
</reference>
<dbReference type="Pfam" id="PF08424">
    <property type="entry name" value="NRDE-2"/>
    <property type="match status" value="1"/>
</dbReference>
<organism evidence="5 6">
    <name type="scientific">Aspergillus wentii DTO 134E9</name>
    <dbReference type="NCBI Taxonomy" id="1073089"/>
    <lineage>
        <taxon>Eukaryota</taxon>
        <taxon>Fungi</taxon>
        <taxon>Dikarya</taxon>
        <taxon>Ascomycota</taxon>
        <taxon>Pezizomycotina</taxon>
        <taxon>Eurotiomycetes</taxon>
        <taxon>Eurotiomycetidae</taxon>
        <taxon>Eurotiales</taxon>
        <taxon>Aspergillaceae</taxon>
        <taxon>Aspergillus</taxon>
        <taxon>Aspergillus subgen. Cremei</taxon>
    </lineage>
</organism>
<evidence type="ECO:0000313" key="6">
    <source>
        <dbReference type="Proteomes" id="UP000184383"/>
    </source>
</evidence>
<evidence type="ECO:0000256" key="3">
    <source>
        <dbReference type="ARBA" id="ARBA00023242"/>
    </source>
</evidence>
<sequence length="1159" mass="132651">MSRPIADDIPKEKKSIPRFASFKPPPAPPPQADRPPERRSREIAHRDERSSQRSRHRSHRDRSRSRERRKGRREYRHSHRRDVRLSREITPEPLPVPKAAVRELKDAASDLYVVDLKGDRHNLFYGTLHRYSVPKYHRVGRGNVLGLPRSYKIDRDTAEGDALVLRKDAWRTDATRSKAKSVLSGLGKQKTKLLRVRQQSTSDAAVEASRDFLPFPTSARQKFRANLGEYDSDNEKHGYRSIHGKAKPEDDLPSDLEVVSDTDSEDEAHRVDPDEEIRKLNAELSRNAERNPSDIDAWLRLIDHQDSLLRGAGKESRSLTYAERKSLADIKVSLYEKTLKRAGQSPAKDRLLIGLLEEGAKLWDTKKLSAQWQAVLKSNSQFVSLWVRYLDFRQTEFLDFTYERCMATFIDCLRLNRSSPEGAEKVQVHNYLFLRLTLFIRESGFSEHAVGLWQAILEWTFFQPEFDLSNDQNKALSAFIEFWESEVARIGEVGAKGWKSGSSSSIEPREFTAVNRINLKSIFASWVTCERERVLNARVPARSLDESDDNDPYRVVISSDLQDYLSLFWGFDSGDVLIDSFLYFCHLPPLTSPENAETTSRWAGDAFLSNDLMGNPDAALDDWLPNMDSRSEETSALSPTSFPLQNYIHTLDTYFADSQSWFSSFKPWIKATLHGRSEIDNDWVRRTLRLLVEANPANEDLAEYTLAVEFACNGKEARKYAKSLLKKRSTSLRLYNSYALIERRSGNHTAADHVWATSLSMSQTFADRDRTGSGLLWRTWIWEALETRDMARACRLLISIPQHSVDLKSFPEASTQTAFSPTNLLKIRSFLTEAQENTLATRKPKVFVAYTDCLALVSYLSNSLDLNKALDTYATAISRLSSLPVNAQSFKPFTLELLHQARSKLIYYHIQTSGVYKPYHIRTLLAESISLFPHNTIFLSLFAWNESRFRIEERVRDVIRDITTQTPSRNDHQKVPVTSHLFSIYTELTRPVYAGSTLHSVRAAFEKAIGSPTPSSSSSTQASRTTNDNSTAHSNLSLWKLYILFELSRNDIQRAKDVFYRGMRACPWSKELIMLAFTHLRADIVRDRYGGDVPRKGDGMGFDELRRVYNVLVEKELRVHVDIENELDEMVANMQVTTTSSGIPIHMPDDAESEDEKMR</sequence>
<keyword evidence="3" id="KW-0539">Nucleus</keyword>
<feature type="compositionally biased region" description="Acidic residues" evidence="4">
    <location>
        <begin position="251"/>
        <end position="266"/>
    </location>
</feature>
<feature type="compositionally biased region" description="Basic and acidic residues" evidence="4">
    <location>
        <begin position="1"/>
        <end position="15"/>
    </location>
</feature>
<dbReference type="Proteomes" id="UP000184383">
    <property type="component" value="Unassembled WGS sequence"/>
</dbReference>
<comment type="subcellular location">
    <subcellularLocation>
        <location evidence="1">Nucleus</location>
    </subcellularLocation>
</comment>
<name>A0A1L9RZ80_ASPWE</name>
<dbReference type="GeneID" id="63745821"/>
<dbReference type="PANTHER" id="PTHR13471:SF0">
    <property type="entry name" value="NUCLEAR EXOSOME REGULATOR NRDE2"/>
    <property type="match status" value="1"/>
</dbReference>
<comment type="similarity">
    <text evidence="2">Belongs to the NRDE2 family.</text>
</comment>
<dbReference type="EMBL" id="KV878209">
    <property type="protein sequence ID" value="OJJ40239.1"/>
    <property type="molecule type" value="Genomic_DNA"/>
</dbReference>
<evidence type="ECO:0000256" key="1">
    <source>
        <dbReference type="ARBA" id="ARBA00004123"/>
    </source>
</evidence>
<dbReference type="GO" id="GO:0031048">
    <property type="term" value="P:regulatory ncRNA-mediated heterochromatin formation"/>
    <property type="evidence" value="ECO:0007669"/>
    <property type="project" value="TreeGrafter"/>
</dbReference>
<gene>
    <name evidence="5" type="ORF">ASPWEDRAFT_166321</name>
</gene>
<evidence type="ECO:0000256" key="4">
    <source>
        <dbReference type="SAM" id="MobiDB-lite"/>
    </source>
</evidence>
<feature type="compositionally biased region" description="Polar residues" evidence="4">
    <location>
        <begin position="1021"/>
        <end position="1031"/>
    </location>
</feature>
<feature type="compositionally biased region" description="Low complexity" evidence="4">
    <location>
        <begin position="1011"/>
        <end position="1020"/>
    </location>
</feature>
<dbReference type="GO" id="GO:1902369">
    <property type="term" value="P:negative regulation of RNA catabolic process"/>
    <property type="evidence" value="ECO:0007669"/>
    <property type="project" value="TreeGrafter"/>
</dbReference>
<dbReference type="VEuPathDB" id="FungiDB:ASPWEDRAFT_166321"/>
<dbReference type="InterPro" id="IPR013633">
    <property type="entry name" value="NRDE-2"/>
</dbReference>
<feature type="compositionally biased region" description="Pro residues" evidence="4">
    <location>
        <begin position="23"/>
        <end position="33"/>
    </location>
</feature>
<proteinExistence type="inferred from homology"/>
<dbReference type="AlphaFoldDB" id="A0A1L9RZ80"/>
<dbReference type="GO" id="GO:0071013">
    <property type="term" value="C:catalytic step 2 spliceosome"/>
    <property type="evidence" value="ECO:0007669"/>
    <property type="project" value="TreeGrafter"/>
</dbReference>
<evidence type="ECO:0000313" key="5">
    <source>
        <dbReference type="EMBL" id="OJJ40239.1"/>
    </source>
</evidence>
<evidence type="ECO:0008006" key="7">
    <source>
        <dbReference type="Google" id="ProtNLM"/>
    </source>
</evidence>
<feature type="region of interest" description="Disordered" evidence="4">
    <location>
        <begin position="226"/>
        <end position="273"/>
    </location>
</feature>
<feature type="compositionally biased region" description="Basic and acidic residues" evidence="4">
    <location>
        <begin position="34"/>
        <end position="51"/>
    </location>
</feature>
<feature type="region of interest" description="Disordered" evidence="4">
    <location>
        <begin position="1009"/>
        <end position="1031"/>
    </location>
</feature>